<evidence type="ECO:0000256" key="1">
    <source>
        <dbReference type="SAM" id="Phobius"/>
    </source>
</evidence>
<protein>
    <submittedName>
        <fullName evidence="2">Uncharacterized protein</fullName>
    </submittedName>
</protein>
<dbReference type="BioCyc" id="IAGG583356:GHAH-854-MONOMER"/>
<accession>E0STS2</accession>
<keyword evidence="1" id="KW-1133">Transmembrane helix</keyword>
<keyword evidence="3" id="KW-1185">Reference proteome</keyword>
<proteinExistence type="predicted"/>
<evidence type="ECO:0000313" key="3">
    <source>
        <dbReference type="Proteomes" id="UP000001304"/>
    </source>
</evidence>
<keyword evidence="1" id="KW-0812">Transmembrane</keyword>
<organism evidence="2 3">
    <name type="scientific">Ignisphaera aggregans (strain DSM 17230 / JCM 13409 / AQ1.S1)</name>
    <dbReference type="NCBI Taxonomy" id="583356"/>
    <lineage>
        <taxon>Archaea</taxon>
        <taxon>Thermoproteota</taxon>
        <taxon>Thermoprotei</taxon>
        <taxon>Desulfurococcales</taxon>
        <taxon>Desulfurococcaceae</taxon>
        <taxon>Ignisphaera</taxon>
    </lineage>
</organism>
<reference evidence="2 3" key="1">
    <citation type="journal article" date="2010" name="Stand. Genomic Sci.">
        <title>Complete genome sequence of Ignisphaera aggregans type strain (AQ1.S1).</title>
        <authorList>
            <person name="Goker M."/>
            <person name="Held B."/>
            <person name="Lapidus A."/>
            <person name="Nolan M."/>
            <person name="Spring S."/>
            <person name="Yasawong M."/>
            <person name="Lucas S."/>
            <person name="Glavina Del Rio T."/>
            <person name="Tice H."/>
            <person name="Cheng J.F."/>
            <person name="Goodwin L."/>
            <person name="Tapia R."/>
            <person name="Pitluck S."/>
            <person name="Liolios K."/>
            <person name="Ivanova N."/>
            <person name="Mavromatis K."/>
            <person name="Mikhailova N."/>
            <person name="Pati A."/>
            <person name="Chen A."/>
            <person name="Palaniappan K."/>
            <person name="Brambilla E."/>
            <person name="Land M."/>
            <person name="Hauser L."/>
            <person name="Chang Y.J."/>
            <person name="Jeffries C.D."/>
            <person name="Brettin T."/>
            <person name="Detter J.C."/>
            <person name="Han C."/>
            <person name="Rohde M."/>
            <person name="Sikorski J."/>
            <person name="Woyke T."/>
            <person name="Bristow J."/>
            <person name="Eisen J.A."/>
            <person name="Markowitz V."/>
            <person name="Hugenholtz P."/>
            <person name="Kyrpides N.C."/>
            <person name="Klenk H.P."/>
        </authorList>
    </citation>
    <scope>NUCLEOTIDE SEQUENCE [LARGE SCALE GENOMIC DNA]</scope>
    <source>
        <strain evidence="3">DSM 17230 / JCM 13409 / AQ1.S1</strain>
    </source>
</reference>
<dbReference type="Proteomes" id="UP000001304">
    <property type="component" value="Chromosome"/>
</dbReference>
<dbReference type="HOGENOM" id="CLU_188833_0_0_2"/>
<dbReference type="EMBL" id="CP002098">
    <property type="protein sequence ID" value="ADM27688.1"/>
    <property type="molecule type" value="Genomic_DNA"/>
</dbReference>
<sequence length="81" mass="9195">MSSRKWYYRIPPYVYLSIGIVLIAIAILMLIWSIGYMERAMVGTSLLCTFIGFTLLSSSLYVLRLSAYVYALEKGSKGEEI</sequence>
<dbReference type="STRING" id="583356.Igag_0871"/>
<feature type="transmembrane region" description="Helical" evidence="1">
    <location>
        <begin position="40"/>
        <end position="63"/>
    </location>
</feature>
<dbReference type="KEGG" id="iag:Igag_0871"/>
<evidence type="ECO:0000313" key="2">
    <source>
        <dbReference type="EMBL" id="ADM27688.1"/>
    </source>
</evidence>
<keyword evidence="1" id="KW-0472">Membrane</keyword>
<dbReference type="AlphaFoldDB" id="E0STS2"/>
<feature type="transmembrane region" description="Helical" evidence="1">
    <location>
        <begin position="12"/>
        <end position="34"/>
    </location>
</feature>
<gene>
    <name evidence="2" type="ordered locus">Igag_0871</name>
</gene>
<name>E0STS2_IGNAA</name>